<organism evidence="2">
    <name type="scientific">Lacrimispora sp. BS-2</name>
    <dbReference type="NCBI Taxonomy" id="3151850"/>
    <lineage>
        <taxon>Bacteria</taxon>
        <taxon>Bacillati</taxon>
        <taxon>Bacillota</taxon>
        <taxon>Clostridia</taxon>
        <taxon>Lachnospirales</taxon>
        <taxon>Lachnospiraceae</taxon>
        <taxon>Lacrimispora</taxon>
    </lineage>
</organism>
<feature type="compositionally biased region" description="Low complexity" evidence="1">
    <location>
        <begin position="338"/>
        <end position="348"/>
    </location>
</feature>
<reference evidence="2" key="1">
    <citation type="submission" date="2024-06" db="EMBL/GenBank/DDBJ databases">
        <title>Lacrimispora cavernae sp. nov., a novel anaerobe isolated from bat guano pile inside a cave.</title>
        <authorList>
            <person name="Miller S.L."/>
            <person name="Lu N."/>
            <person name="King J."/>
            <person name="Sankaranarayanan K."/>
            <person name="Lawson P.A."/>
        </authorList>
    </citation>
    <scope>NUCLEOTIDE SEQUENCE</scope>
    <source>
        <strain evidence="2">BS-2</strain>
    </source>
</reference>
<gene>
    <name evidence="2" type="ORF">ABFV83_16075</name>
</gene>
<dbReference type="InterPro" id="IPR011990">
    <property type="entry name" value="TPR-like_helical_dom_sf"/>
</dbReference>
<evidence type="ECO:0000256" key="1">
    <source>
        <dbReference type="SAM" id="MobiDB-lite"/>
    </source>
</evidence>
<dbReference type="AlphaFoldDB" id="A0AAU7PM46"/>
<dbReference type="SUPFAM" id="SSF48452">
    <property type="entry name" value="TPR-like"/>
    <property type="match status" value="1"/>
</dbReference>
<dbReference type="EMBL" id="CP157940">
    <property type="protein sequence ID" value="XBS53320.1"/>
    <property type="molecule type" value="Genomic_DNA"/>
</dbReference>
<feature type="region of interest" description="Disordered" evidence="1">
    <location>
        <begin position="319"/>
        <end position="430"/>
    </location>
</feature>
<protein>
    <submittedName>
        <fullName evidence="2">Tetratricopeptide repeat protein</fullName>
    </submittedName>
</protein>
<feature type="compositionally biased region" description="Acidic residues" evidence="1">
    <location>
        <begin position="227"/>
        <end position="239"/>
    </location>
</feature>
<evidence type="ECO:0000313" key="2">
    <source>
        <dbReference type="EMBL" id="XBS53320.1"/>
    </source>
</evidence>
<proteinExistence type="predicted"/>
<name>A0AAU7PM46_9FIRM</name>
<dbReference type="Gene3D" id="1.25.40.10">
    <property type="entry name" value="Tetratricopeptide repeat domain"/>
    <property type="match status" value="1"/>
</dbReference>
<feature type="compositionally biased region" description="Acidic residues" evidence="1">
    <location>
        <begin position="352"/>
        <end position="361"/>
    </location>
</feature>
<accession>A0AAU7PM46</accession>
<feature type="compositionally biased region" description="Acidic residues" evidence="1">
    <location>
        <begin position="378"/>
        <end position="407"/>
    </location>
</feature>
<feature type="region of interest" description="Disordered" evidence="1">
    <location>
        <begin position="213"/>
        <end position="244"/>
    </location>
</feature>
<dbReference type="Pfam" id="PF14559">
    <property type="entry name" value="TPR_19"/>
    <property type="match status" value="1"/>
</dbReference>
<sequence length="780" mass="89886">MDKYEFNIKVEQIKKLVGKNDYDTAMKIADTIDWKRVRNTNLLSMVAMVYEKNEDYQEAKEILLQAFERAPIGKRLLYKLAELAIKEGNIEEAEAYYKEFGDLASDDPRQQLLRYMILKAKGAPAQQLIHSLESYTSVELDEKWLYELAELYSLAGIPDRCVETCDRIMLMFGLGKYVDKAMDLKIQYAPLTNYQMDLVENRDKYEAKLRAVEQEYSSGRRRSPEPEPQEEYYEEEQEPREEPAMLFRENPVEDNLEARLQEAAVQETLAREMSKISYEEPVIQEEPRLEHTRVLEDIRRVGRPVTAIPKPRSLYETAEEESLLYHSGPVIEEEEPEGPGMEESYIGGYYDGEGDYEELDEAREQFAATDDNFHESGDQPEDDYGYEENDYDQPDESYYEAEEEEQPYESLNPASDEEDTPSWDQNFQSYGDEDNLEFEDLYEEDEDEPEETPVQNHLMIEARTPEKGLHMAVEALKQIHIENNVKNPVAKITGSKLSKRGVLASADRLAGKDLVIEQAGDLTREALEELNELMDQDTSGMIVVLIDNPKQMETLHREHPALASKFECIGSGEEAPAFGIRETVREERPVRAAKAPAYKLLTPSFKQEDLREEPCEDYGKQEYNYEYDSWQKNDYRGNGAYEDGVCEDGAYEGSVYENGVCEDSDFYEEGEEFRPSVRDEEGPGFQGEEMDIDEFAQYACRYANEIDCSITGKSMLALYERIEIMEEDGIPLNRANAEGLIEEAADRAEKPSLGKRIKGLFSTKYDKDGLLVLKEEHFIY</sequence>
<dbReference type="RefSeq" id="WP_349945241.1">
    <property type="nucleotide sequence ID" value="NZ_CP157940.1"/>
</dbReference>